<dbReference type="OrthoDB" id="667966at2"/>
<dbReference type="CDD" id="cd00038">
    <property type="entry name" value="CAP_ED"/>
    <property type="match status" value="1"/>
</dbReference>
<dbReference type="PANTHER" id="PTHR24567">
    <property type="entry name" value="CRP FAMILY TRANSCRIPTIONAL REGULATORY PROTEIN"/>
    <property type="match status" value="1"/>
</dbReference>
<evidence type="ECO:0000256" key="1">
    <source>
        <dbReference type="ARBA" id="ARBA00023015"/>
    </source>
</evidence>
<evidence type="ECO:0008006" key="8">
    <source>
        <dbReference type="Google" id="ProtNLM"/>
    </source>
</evidence>
<dbReference type="PROSITE" id="PS51063">
    <property type="entry name" value="HTH_CRP_2"/>
    <property type="match status" value="1"/>
</dbReference>
<dbReference type="AlphaFoldDB" id="A0A255Y647"/>
<dbReference type="SUPFAM" id="SSF51206">
    <property type="entry name" value="cAMP-binding domain-like"/>
    <property type="match status" value="1"/>
</dbReference>
<dbReference type="Pfam" id="PF13545">
    <property type="entry name" value="HTH_Crp_2"/>
    <property type="match status" value="1"/>
</dbReference>
<organism evidence="6 7">
    <name type="scientific">Sandarakinorhabdus cyanobacteriorum</name>
    <dbReference type="NCBI Taxonomy" id="1981098"/>
    <lineage>
        <taxon>Bacteria</taxon>
        <taxon>Pseudomonadati</taxon>
        <taxon>Pseudomonadota</taxon>
        <taxon>Alphaproteobacteria</taxon>
        <taxon>Sphingomonadales</taxon>
        <taxon>Sphingosinicellaceae</taxon>
        <taxon>Sandarakinorhabdus</taxon>
    </lineage>
</organism>
<dbReference type="Gene3D" id="2.60.120.10">
    <property type="entry name" value="Jelly Rolls"/>
    <property type="match status" value="1"/>
</dbReference>
<dbReference type="PROSITE" id="PS50042">
    <property type="entry name" value="CNMP_BINDING_3"/>
    <property type="match status" value="1"/>
</dbReference>
<dbReference type="InterPro" id="IPR000595">
    <property type="entry name" value="cNMP-bd_dom"/>
</dbReference>
<dbReference type="PANTHER" id="PTHR24567:SF28">
    <property type="entry name" value="LISTERIOLYSIN REGULATORY PROTEIN"/>
    <property type="match status" value="1"/>
</dbReference>
<dbReference type="Pfam" id="PF00027">
    <property type="entry name" value="cNMP_binding"/>
    <property type="match status" value="1"/>
</dbReference>
<comment type="caution">
    <text evidence="6">The sequence shown here is derived from an EMBL/GenBank/DDBJ whole genome shotgun (WGS) entry which is preliminary data.</text>
</comment>
<dbReference type="PRINTS" id="PR00034">
    <property type="entry name" value="HTHCRP"/>
</dbReference>
<dbReference type="InterPro" id="IPR012318">
    <property type="entry name" value="HTH_CRP"/>
</dbReference>
<name>A0A255Y647_9SPHN</name>
<dbReference type="GO" id="GO:0005829">
    <property type="term" value="C:cytosol"/>
    <property type="evidence" value="ECO:0007669"/>
    <property type="project" value="TreeGrafter"/>
</dbReference>
<keyword evidence="3" id="KW-0804">Transcription</keyword>
<sequence length="233" mass="24715">MVFGKSCNQCSVRETALCGVLADAALAPMAAHGTQRSLARGETLIRAGDPARLCANIQRGLMKISHINPAGHEVIVGLLWPGDFVGTPFLDGGPATHDVVALSAVSLCVFPQTTIERTMADHPAMERQLLSRTLAELGQVRRSLSRLARATALARVAGFIAETAQRRPAAAEPHVIELPLSRGEMADLLGLTIETVSRQMTRLKTAGVIGLPGGRQVMIQDPDALAEAADELM</sequence>
<reference evidence="6 7" key="1">
    <citation type="submission" date="2017-07" db="EMBL/GenBank/DDBJ databases">
        <title>Sandarakinorhabdus cyanobacteriorum sp. nov., a novel bacterium isolated from cyanobacterial aggregates in a eutrophic lake.</title>
        <authorList>
            <person name="Cai H."/>
        </authorList>
    </citation>
    <scope>NUCLEOTIDE SEQUENCE [LARGE SCALE GENOMIC DNA]</scope>
    <source>
        <strain evidence="6 7">TH057</strain>
    </source>
</reference>
<evidence type="ECO:0000313" key="7">
    <source>
        <dbReference type="Proteomes" id="UP000216991"/>
    </source>
</evidence>
<dbReference type="RefSeq" id="WP_094475021.1">
    <property type="nucleotide sequence ID" value="NZ_NOXT01000124.1"/>
</dbReference>
<feature type="domain" description="Cyclic nucleotide-binding" evidence="4">
    <location>
        <begin position="41"/>
        <end position="136"/>
    </location>
</feature>
<protein>
    <recommendedName>
        <fullName evidence="8">Crp/Fnr family transcriptional regulator</fullName>
    </recommendedName>
</protein>
<evidence type="ECO:0000256" key="3">
    <source>
        <dbReference type="ARBA" id="ARBA00023163"/>
    </source>
</evidence>
<dbReference type="InterPro" id="IPR018335">
    <property type="entry name" value="Tscrpt_reg_HTH_Crp-type_CS"/>
</dbReference>
<evidence type="ECO:0000313" key="6">
    <source>
        <dbReference type="EMBL" id="OYQ24727.1"/>
    </source>
</evidence>
<gene>
    <name evidence="6" type="ORF">CHU93_15315</name>
</gene>
<evidence type="ECO:0000259" key="5">
    <source>
        <dbReference type="PROSITE" id="PS51063"/>
    </source>
</evidence>
<keyword evidence="7" id="KW-1185">Reference proteome</keyword>
<dbReference type="SMART" id="SM00100">
    <property type="entry name" value="cNMP"/>
    <property type="match status" value="1"/>
</dbReference>
<dbReference type="InterPro" id="IPR018490">
    <property type="entry name" value="cNMP-bd_dom_sf"/>
</dbReference>
<dbReference type="CDD" id="cd00092">
    <property type="entry name" value="HTH_CRP"/>
    <property type="match status" value="1"/>
</dbReference>
<feature type="domain" description="HTH crp-type" evidence="5">
    <location>
        <begin position="150"/>
        <end position="223"/>
    </location>
</feature>
<dbReference type="Proteomes" id="UP000216991">
    <property type="component" value="Unassembled WGS sequence"/>
</dbReference>
<dbReference type="PROSITE" id="PS00042">
    <property type="entry name" value="HTH_CRP_1"/>
    <property type="match status" value="1"/>
</dbReference>
<keyword evidence="1" id="KW-0805">Transcription regulation</keyword>
<dbReference type="InterPro" id="IPR036390">
    <property type="entry name" value="WH_DNA-bd_sf"/>
</dbReference>
<dbReference type="EMBL" id="NOXT01000124">
    <property type="protein sequence ID" value="OYQ24727.1"/>
    <property type="molecule type" value="Genomic_DNA"/>
</dbReference>
<dbReference type="GO" id="GO:0003677">
    <property type="term" value="F:DNA binding"/>
    <property type="evidence" value="ECO:0007669"/>
    <property type="project" value="UniProtKB-KW"/>
</dbReference>
<keyword evidence="2" id="KW-0238">DNA-binding</keyword>
<accession>A0A255Y647</accession>
<dbReference type="GO" id="GO:0003700">
    <property type="term" value="F:DNA-binding transcription factor activity"/>
    <property type="evidence" value="ECO:0007669"/>
    <property type="project" value="InterPro"/>
</dbReference>
<evidence type="ECO:0000259" key="4">
    <source>
        <dbReference type="PROSITE" id="PS50042"/>
    </source>
</evidence>
<evidence type="ECO:0000256" key="2">
    <source>
        <dbReference type="ARBA" id="ARBA00023125"/>
    </source>
</evidence>
<dbReference type="SMART" id="SM00419">
    <property type="entry name" value="HTH_CRP"/>
    <property type="match status" value="1"/>
</dbReference>
<dbReference type="InterPro" id="IPR014710">
    <property type="entry name" value="RmlC-like_jellyroll"/>
</dbReference>
<dbReference type="InterPro" id="IPR050397">
    <property type="entry name" value="Env_Response_Regulators"/>
</dbReference>
<dbReference type="SUPFAM" id="SSF46785">
    <property type="entry name" value="Winged helix' DNA-binding domain"/>
    <property type="match status" value="1"/>
</dbReference>
<dbReference type="InterPro" id="IPR036388">
    <property type="entry name" value="WH-like_DNA-bd_sf"/>
</dbReference>
<proteinExistence type="predicted"/>
<dbReference type="Gene3D" id="1.10.10.10">
    <property type="entry name" value="Winged helix-like DNA-binding domain superfamily/Winged helix DNA-binding domain"/>
    <property type="match status" value="1"/>
</dbReference>